<feature type="transmembrane region" description="Helical" evidence="7">
    <location>
        <begin position="175"/>
        <end position="191"/>
    </location>
</feature>
<dbReference type="InterPro" id="IPR050291">
    <property type="entry name" value="CDF_Transporter"/>
</dbReference>
<feature type="transmembrane region" description="Helical" evidence="7">
    <location>
        <begin position="197"/>
        <end position="215"/>
    </location>
</feature>
<feature type="transmembrane region" description="Helical" evidence="7">
    <location>
        <begin position="97"/>
        <end position="115"/>
    </location>
</feature>
<dbReference type="PANTHER" id="PTHR43840">
    <property type="entry name" value="MITOCHONDRIAL METAL TRANSPORTER 1-RELATED"/>
    <property type="match status" value="1"/>
</dbReference>
<evidence type="ECO:0000256" key="1">
    <source>
        <dbReference type="ARBA" id="ARBA00004141"/>
    </source>
</evidence>
<evidence type="ECO:0000256" key="5">
    <source>
        <dbReference type="ARBA" id="ARBA00022989"/>
    </source>
</evidence>
<dbReference type="NCBIfam" id="TIGR01297">
    <property type="entry name" value="CDF"/>
    <property type="match status" value="1"/>
</dbReference>
<protein>
    <submittedName>
        <fullName evidence="10">Cation transporter</fullName>
    </submittedName>
</protein>
<dbReference type="Gene3D" id="3.30.70.1350">
    <property type="entry name" value="Cation efflux protein, cytoplasmic domain"/>
    <property type="match status" value="1"/>
</dbReference>
<dbReference type="Proteomes" id="UP000606499">
    <property type="component" value="Unassembled WGS sequence"/>
</dbReference>
<dbReference type="InterPro" id="IPR036837">
    <property type="entry name" value="Cation_efflux_CTD_sf"/>
</dbReference>
<evidence type="ECO:0000259" key="9">
    <source>
        <dbReference type="Pfam" id="PF16916"/>
    </source>
</evidence>
<dbReference type="Pfam" id="PF16916">
    <property type="entry name" value="ZT_dimer"/>
    <property type="match status" value="1"/>
</dbReference>
<feature type="domain" description="Cation efflux protein transmembrane" evidence="8">
    <location>
        <begin position="32"/>
        <end position="223"/>
    </location>
</feature>
<sequence length="388" mass="42430">MTSLLIRLFVKDAENTRDARVRERYGVLSGAVGIACNLFLFALKMAIGLLSGAISIAADAFNNLSDGLSCLISIVGFKVSGKEPDAKHPFGYGRTEYIAGLIVSFIIVLVGFEFLKTSASRILHPEPVEASPILIAILAVSMAVKLWMGAFNVGIGRRIDSPVLMAAGQDSRNDVITTGVVVVGMIAGRFTTLPVDGYIGVLVALFIIWAGAGIARDTVAPLLGEAADPEVAKSIERIVMDSDYIVGVHDLIVHNYGAGRSLASLHAEVPSDSDFVAVHEVIDEAEKRVWQQTGVYVVIHMDPIDVNNAHVAALREQADAVLRSIDERLSMHDFRVVDGERQINLIFDVVVPFSYDNDAKRELMMRIRDQLKKIDWRYNPVVTFDHQM</sequence>
<dbReference type="InterPro" id="IPR002524">
    <property type="entry name" value="Cation_efflux"/>
</dbReference>
<dbReference type="Gene3D" id="1.20.1510.10">
    <property type="entry name" value="Cation efflux protein transmembrane domain"/>
    <property type="match status" value="1"/>
</dbReference>
<comment type="similarity">
    <text evidence="2">Belongs to the cation diffusion facilitator (CDF) transporter (TC 2.A.4) family.</text>
</comment>
<feature type="domain" description="Cation efflux protein cytoplasmic" evidence="9">
    <location>
        <begin position="228"/>
        <end position="303"/>
    </location>
</feature>
<dbReference type="GO" id="GO:0008324">
    <property type="term" value="F:monoatomic cation transmembrane transporter activity"/>
    <property type="evidence" value="ECO:0007669"/>
    <property type="project" value="InterPro"/>
</dbReference>
<dbReference type="SUPFAM" id="SSF160240">
    <property type="entry name" value="Cation efflux protein cytoplasmic domain-like"/>
    <property type="match status" value="1"/>
</dbReference>
<dbReference type="GO" id="GO:0016020">
    <property type="term" value="C:membrane"/>
    <property type="evidence" value="ECO:0007669"/>
    <property type="project" value="UniProtKB-SubCell"/>
</dbReference>
<evidence type="ECO:0000256" key="6">
    <source>
        <dbReference type="ARBA" id="ARBA00023136"/>
    </source>
</evidence>
<name>A0A923LYK5_9FIRM</name>
<comment type="caution">
    <text evidence="10">The sequence shown here is derived from an EMBL/GenBank/DDBJ whole genome shotgun (WGS) entry which is preliminary data.</text>
</comment>
<feature type="transmembrane region" description="Helical" evidence="7">
    <location>
        <begin position="135"/>
        <end position="155"/>
    </location>
</feature>
<dbReference type="SUPFAM" id="SSF161111">
    <property type="entry name" value="Cation efflux protein transmembrane domain-like"/>
    <property type="match status" value="1"/>
</dbReference>
<keyword evidence="5 7" id="KW-1133">Transmembrane helix</keyword>
<dbReference type="RefSeq" id="WP_054327975.1">
    <property type="nucleotide sequence ID" value="NZ_JACOPL010000013.1"/>
</dbReference>
<dbReference type="PANTHER" id="PTHR43840:SF15">
    <property type="entry name" value="MITOCHONDRIAL METAL TRANSPORTER 1-RELATED"/>
    <property type="match status" value="1"/>
</dbReference>
<keyword evidence="3" id="KW-0813">Transport</keyword>
<evidence type="ECO:0000256" key="2">
    <source>
        <dbReference type="ARBA" id="ARBA00008114"/>
    </source>
</evidence>
<dbReference type="InterPro" id="IPR027470">
    <property type="entry name" value="Cation_efflux_CTD"/>
</dbReference>
<dbReference type="FunFam" id="1.20.1510.10:FF:000006">
    <property type="entry name" value="Divalent cation efflux transporter"/>
    <property type="match status" value="1"/>
</dbReference>
<proteinExistence type="inferred from homology"/>
<evidence type="ECO:0000256" key="3">
    <source>
        <dbReference type="ARBA" id="ARBA00022448"/>
    </source>
</evidence>
<comment type="subcellular location">
    <subcellularLocation>
        <location evidence="1">Membrane</location>
        <topology evidence="1">Multi-pass membrane protein</topology>
    </subcellularLocation>
</comment>
<evidence type="ECO:0000259" key="8">
    <source>
        <dbReference type="Pfam" id="PF01545"/>
    </source>
</evidence>
<dbReference type="EMBL" id="JACOPL010000013">
    <property type="protein sequence ID" value="MBC5726304.1"/>
    <property type="molecule type" value="Genomic_DNA"/>
</dbReference>
<evidence type="ECO:0000313" key="10">
    <source>
        <dbReference type="EMBL" id="MBC5726304.1"/>
    </source>
</evidence>
<reference evidence="10" key="1">
    <citation type="submission" date="2020-08" db="EMBL/GenBank/DDBJ databases">
        <title>Genome public.</title>
        <authorList>
            <person name="Liu C."/>
            <person name="Sun Q."/>
        </authorList>
    </citation>
    <scope>NUCLEOTIDE SEQUENCE</scope>
    <source>
        <strain evidence="10">NSJ-28</strain>
    </source>
</reference>
<feature type="transmembrane region" description="Helical" evidence="7">
    <location>
        <begin position="25"/>
        <end position="47"/>
    </location>
</feature>
<dbReference type="Pfam" id="PF01545">
    <property type="entry name" value="Cation_efflux"/>
    <property type="match status" value="1"/>
</dbReference>
<keyword evidence="6 7" id="KW-0472">Membrane</keyword>
<dbReference type="AlphaFoldDB" id="A0A923LYK5"/>
<keyword evidence="11" id="KW-1185">Reference proteome</keyword>
<accession>A0A923LYK5</accession>
<dbReference type="InterPro" id="IPR058533">
    <property type="entry name" value="Cation_efflux_TM"/>
</dbReference>
<dbReference type="InterPro" id="IPR027469">
    <property type="entry name" value="Cation_efflux_TMD_sf"/>
</dbReference>
<evidence type="ECO:0000256" key="4">
    <source>
        <dbReference type="ARBA" id="ARBA00022692"/>
    </source>
</evidence>
<keyword evidence="4 7" id="KW-0812">Transmembrane</keyword>
<organism evidence="10 11">
    <name type="scientific">Agathobaculum faecis</name>
    <dbReference type="NCBI Taxonomy" id="2763013"/>
    <lineage>
        <taxon>Bacteria</taxon>
        <taxon>Bacillati</taxon>
        <taxon>Bacillota</taxon>
        <taxon>Clostridia</taxon>
        <taxon>Eubacteriales</taxon>
        <taxon>Butyricicoccaceae</taxon>
        <taxon>Agathobaculum</taxon>
    </lineage>
</organism>
<gene>
    <name evidence="10" type="ORF">H8S45_12655</name>
</gene>
<evidence type="ECO:0000256" key="7">
    <source>
        <dbReference type="SAM" id="Phobius"/>
    </source>
</evidence>
<evidence type="ECO:0000313" key="11">
    <source>
        <dbReference type="Proteomes" id="UP000606499"/>
    </source>
</evidence>